<name>A0A168ALJ4_CORFA</name>
<dbReference type="GO" id="GO:0045493">
    <property type="term" value="P:xylan catabolic process"/>
    <property type="evidence" value="ECO:0007669"/>
    <property type="project" value="UniProtKB-KW"/>
</dbReference>
<dbReference type="GO" id="GO:0046373">
    <property type="term" value="P:L-arabinose metabolic process"/>
    <property type="evidence" value="ECO:0007669"/>
    <property type="project" value="UniProtKB-UniRule"/>
</dbReference>
<dbReference type="InterPro" id="IPR036195">
    <property type="entry name" value="AbfB_ABD_sf"/>
</dbReference>
<keyword evidence="8" id="KW-1015">Disulfide bond</keyword>
<dbReference type="OrthoDB" id="4861026at2759"/>
<feature type="domain" description="Alpha-L-arabinofuranosidase B arabinose-binding" evidence="10">
    <location>
        <begin position="364"/>
        <end position="503"/>
    </location>
</feature>
<evidence type="ECO:0000256" key="5">
    <source>
        <dbReference type="ARBA" id="ARBA00023180"/>
    </source>
</evidence>
<dbReference type="EMBL" id="AZHB01000006">
    <property type="protein sequence ID" value="OAA68913.1"/>
    <property type="molecule type" value="Genomic_DNA"/>
</dbReference>
<dbReference type="SUPFAM" id="SSF110221">
    <property type="entry name" value="AbfB domain"/>
    <property type="match status" value="1"/>
</dbReference>
<feature type="chain" id="PRO_5027154828" description="Alpha-L-arabinofuranosidase" evidence="9">
    <location>
        <begin position="25"/>
        <end position="507"/>
    </location>
</feature>
<comment type="similarity">
    <text evidence="2 9">Belongs to the glycosyl hydrolase 54 family.</text>
</comment>
<sequence>MPSRNRSSLYAFGLATAASTLANAGPCDIYARGGTPCVAAHSTTRALLDAYAGPLYSVRRSTDGRVQDIYPRSPGGVADGDAQDRFCAGAVCTVATVHDQSGHGNDAVRAVGGPDYMKGEDTGDADWEAGAMGAPVTLGKGQRAYGLFVPPGTGYRVAAGNGTARGDDPEGIYAVVDGTHYNDRCCFDYGNAETSLTDTGNGHMEALFFGNTGGPPGSGPWIMAEMENGLFLTQHVNERPPGLEMRHRFVTATLRGKPHHWAIRGGDATASSGSLRTIYEGARPPANKDGAYDPMSKEGAVVLGIGGDNSHTSQGTFYEGAMTAGYPPADVEDEVQADIARQRYTPAGRNSGPAVQVGARVSFRATTPCCTTRYVARDPGSDDVRIDFATDEGQRRRARWVVREGLGSADCYSFESDERPGSFVRHSGNGLVVNANDGSKLFAEDATFCIQAGVNGQGATIRSWSQAARYWRHYDTRVHISYPGGKYSFDSKKSFNDDASFVITAAV</sequence>
<keyword evidence="9" id="KW-0858">Xylan degradation</keyword>
<comment type="subcellular location">
    <subcellularLocation>
        <location evidence="9">Secreted</location>
    </subcellularLocation>
</comment>
<dbReference type="Pfam" id="PF09206">
    <property type="entry name" value="ArabFuran-catal"/>
    <property type="match status" value="1"/>
</dbReference>
<dbReference type="STRING" id="1081104.A0A168ALJ4"/>
<comment type="caution">
    <text evidence="12">The sequence shown here is derived from an EMBL/GenBank/DDBJ whole genome shotgun (WGS) entry which is preliminary data.</text>
</comment>
<proteinExistence type="inferred from homology"/>
<feature type="disulfide bond" evidence="8">
    <location>
        <begin position="87"/>
        <end position="92"/>
    </location>
</feature>
<feature type="active site" description="Nucleophile" evidence="7">
    <location>
        <position position="227"/>
    </location>
</feature>
<dbReference type="GeneID" id="30019580"/>
<comment type="pathway">
    <text evidence="9">Glycan metabolism; L-arabinan degradation.</text>
</comment>
<evidence type="ECO:0000256" key="4">
    <source>
        <dbReference type="ARBA" id="ARBA00022801"/>
    </source>
</evidence>
<feature type="domain" description="Alpha-L-arabinofuranosidase B catalytic" evidence="11">
    <location>
        <begin position="26"/>
        <end position="345"/>
    </location>
</feature>
<evidence type="ECO:0000256" key="6">
    <source>
        <dbReference type="ARBA" id="ARBA00023295"/>
    </source>
</evidence>
<keyword evidence="6 9" id="KW-0326">Glycosidase</keyword>
<evidence type="ECO:0000256" key="8">
    <source>
        <dbReference type="PIRSR" id="PIRSR638964-3"/>
    </source>
</evidence>
<dbReference type="Proteomes" id="UP000076744">
    <property type="component" value="Unassembled WGS sequence"/>
</dbReference>
<dbReference type="UniPathway" id="UPA00667"/>
<dbReference type="Gene3D" id="2.80.10.50">
    <property type="match status" value="1"/>
</dbReference>
<accession>A0A168ALJ4</accession>
<protein>
    <recommendedName>
        <fullName evidence="9">Alpha-L-arabinofuranosidase</fullName>
        <ecNumber evidence="9">3.2.1.55</ecNumber>
    </recommendedName>
</protein>
<evidence type="ECO:0000256" key="3">
    <source>
        <dbReference type="ARBA" id="ARBA00022729"/>
    </source>
</evidence>
<dbReference type="PANTHER" id="PTHR39447:SF2">
    <property type="entry name" value="ALPHA-L-ARABINOFURANOSIDASE B"/>
    <property type="match status" value="1"/>
</dbReference>
<evidence type="ECO:0000259" key="10">
    <source>
        <dbReference type="Pfam" id="PF05270"/>
    </source>
</evidence>
<dbReference type="Pfam" id="PF05270">
    <property type="entry name" value="AbfB"/>
    <property type="match status" value="1"/>
</dbReference>
<evidence type="ECO:0000256" key="9">
    <source>
        <dbReference type="RuleBase" id="RU367111"/>
    </source>
</evidence>
<dbReference type="InterPro" id="IPR013320">
    <property type="entry name" value="ConA-like_dom_sf"/>
</dbReference>
<comment type="catalytic activity">
    <reaction evidence="1 9">
        <text>Hydrolysis of terminal non-reducing alpha-L-arabinofuranoside residues in alpha-L-arabinosides.</text>
        <dbReference type="EC" id="3.2.1.55"/>
    </reaction>
</comment>
<keyword evidence="13" id="KW-1185">Reference proteome</keyword>
<keyword evidence="9" id="KW-0624">Polysaccharide degradation</keyword>
<feature type="active site" description="Proton donor" evidence="7">
    <location>
        <position position="308"/>
    </location>
</feature>
<evidence type="ECO:0000259" key="11">
    <source>
        <dbReference type="Pfam" id="PF09206"/>
    </source>
</evidence>
<keyword evidence="5" id="KW-0325">Glycoprotein</keyword>
<gene>
    <name evidence="12" type="ORF">ISF_03288</name>
</gene>
<dbReference type="Gene3D" id="2.60.120.200">
    <property type="match status" value="1"/>
</dbReference>
<feature type="disulfide bond" evidence="8">
    <location>
        <begin position="411"/>
        <end position="449"/>
    </location>
</feature>
<dbReference type="GO" id="GO:0031222">
    <property type="term" value="P:arabinan catabolic process"/>
    <property type="evidence" value="ECO:0007669"/>
    <property type="project" value="UniProtKB-UniRule"/>
</dbReference>
<keyword evidence="3 9" id="KW-0732">Signal</keyword>
<keyword evidence="4 9" id="KW-0378">Hydrolase</keyword>
<feature type="disulfide bond" evidence="8">
    <location>
        <begin position="27"/>
        <end position="37"/>
    </location>
</feature>
<keyword evidence="9" id="KW-0964">Secreted</keyword>
<feature type="disulfide bond" evidence="8">
    <location>
        <begin position="185"/>
        <end position="186"/>
    </location>
</feature>
<evidence type="ECO:0000313" key="12">
    <source>
        <dbReference type="EMBL" id="OAA68913.1"/>
    </source>
</evidence>
<dbReference type="EC" id="3.2.1.55" evidence="9"/>
<dbReference type="GO" id="GO:0046556">
    <property type="term" value="F:alpha-L-arabinofuranosidase activity"/>
    <property type="evidence" value="ECO:0007669"/>
    <property type="project" value="UniProtKB-UniRule"/>
</dbReference>
<dbReference type="InterPro" id="IPR038964">
    <property type="entry name" value="ABFB"/>
</dbReference>
<dbReference type="GO" id="GO:0005576">
    <property type="term" value="C:extracellular region"/>
    <property type="evidence" value="ECO:0007669"/>
    <property type="project" value="UniProtKB-SubCell"/>
</dbReference>
<feature type="signal peptide" evidence="9">
    <location>
        <begin position="1"/>
        <end position="24"/>
    </location>
</feature>
<evidence type="ECO:0000256" key="7">
    <source>
        <dbReference type="PIRSR" id="PIRSR638964-1"/>
    </source>
</evidence>
<organism evidence="12 13">
    <name type="scientific">Cordyceps fumosorosea (strain ARSEF 2679)</name>
    <name type="common">Isaria fumosorosea</name>
    <dbReference type="NCBI Taxonomy" id="1081104"/>
    <lineage>
        <taxon>Eukaryota</taxon>
        <taxon>Fungi</taxon>
        <taxon>Dikarya</taxon>
        <taxon>Ascomycota</taxon>
        <taxon>Pezizomycotina</taxon>
        <taxon>Sordariomycetes</taxon>
        <taxon>Hypocreomycetidae</taxon>
        <taxon>Hypocreales</taxon>
        <taxon>Cordycipitaceae</taxon>
        <taxon>Cordyceps</taxon>
    </lineage>
</organism>
<dbReference type="InterPro" id="IPR007934">
    <property type="entry name" value="AbfB_ABD"/>
</dbReference>
<dbReference type="PANTHER" id="PTHR39447">
    <property type="entry name" value="ALPHA-L-ARABINOFURANOSIDASE B"/>
    <property type="match status" value="1"/>
</dbReference>
<evidence type="ECO:0000256" key="2">
    <source>
        <dbReference type="ARBA" id="ARBA00006963"/>
    </source>
</evidence>
<keyword evidence="9" id="KW-0119">Carbohydrate metabolism</keyword>
<evidence type="ECO:0000313" key="13">
    <source>
        <dbReference type="Proteomes" id="UP000076744"/>
    </source>
</evidence>
<dbReference type="RefSeq" id="XP_018705783.1">
    <property type="nucleotide sequence ID" value="XM_018846894.1"/>
</dbReference>
<evidence type="ECO:0000256" key="1">
    <source>
        <dbReference type="ARBA" id="ARBA00001462"/>
    </source>
</evidence>
<dbReference type="InterPro" id="IPR015289">
    <property type="entry name" value="A-L-arabinofuranosidase_B_cat"/>
</dbReference>
<reference evidence="12 13" key="1">
    <citation type="journal article" date="2016" name="Genome Biol. Evol.">
        <title>Divergent and convergent evolution of fungal pathogenicity.</title>
        <authorList>
            <person name="Shang Y."/>
            <person name="Xiao G."/>
            <person name="Zheng P."/>
            <person name="Cen K."/>
            <person name="Zhan S."/>
            <person name="Wang C."/>
        </authorList>
    </citation>
    <scope>NUCLEOTIDE SEQUENCE [LARGE SCALE GENOMIC DNA]</scope>
    <source>
        <strain evidence="12 13">ARSEF 2679</strain>
    </source>
</reference>
<dbReference type="SUPFAM" id="SSF49899">
    <property type="entry name" value="Concanavalin A-like lectins/glucanases"/>
    <property type="match status" value="1"/>
</dbReference>
<dbReference type="AlphaFoldDB" id="A0A168ALJ4"/>
<dbReference type="GO" id="GO:0045490">
    <property type="term" value="P:pectin catabolic process"/>
    <property type="evidence" value="ECO:0007669"/>
    <property type="project" value="TreeGrafter"/>
</dbReference>